<dbReference type="AlphaFoldDB" id="A0A5C3L610"/>
<protein>
    <recommendedName>
        <fullName evidence="10">Ctf8-domain-containing protein</fullName>
    </recommendedName>
</protein>
<accession>A0A5C3L610</accession>
<gene>
    <name evidence="8" type="ORF">FA15DRAFT_89262</name>
</gene>
<organism evidence="8 9">
    <name type="scientific">Coprinopsis marcescibilis</name>
    <name type="common">Agaric fungus</name>
    <name type="synonym">Psathyrella marcescibilis</name>
    <dbReference type="NCBI Taxonomy" id="230819"/>
    <lineage>
        <taxon>Eukaryota</taxon>
        <taxon>Fungi</taxon>
        <taxon>Dikarya</taxon>
        <taxon>Basidiomycota</taxon>
        <taxon>Agaricomycotina</taxon>
        <taxon>Agaricomycetes</taxon>
        <taxon>Agaricomycetidae</taxon>
        <taxon>Agaricales</taxon>
        <taxon>Agaricineae</taxon>
        <taxon>Psathyrellaceae</taxon>
        <taxon>Coprinopsis</taxon>
    </lineage>
</organism>
<reference evidence="8 9" key="1">
    <citation type="journal article" date="2019" name="Nat. Ecol. Evol.">
        <title>Megaphylogeny resolves global patterns of mushroom evolution.</title>
        <authorList>
            <person name="Varga T."/>
            <person name="Krizsan K."/>
            <person name="Foldi C."/>
            <person name="Dima B."/>
            <person name="Sanchez-Garcia M."/>
            <person name="Sanchez-Ramirez S."/>
            <person name="Szollosi G.J."/>
            <person name="Szarkandi J.G."/>
            <person name="Papp V."/>
            <person name="Albert L."/>
            <person name="Andreopoulos W."/>
            <person name="Angelini C."/>
            <person name="Antonin V."/>
            <person name="Barry K.W."/>
            <person name="Bougher N.L."/>
            <person name="Buchanan P."/>
            <person name="Buyck B."/>
            <person name="Bense V."/>
            <person name="Catcheside P."/>
            <person name="Chovatia M."/>
            <person name="Cooper J."/>
            <person name="Damon W."/>
            <person name="Desjardin D."/>
            <person name="Finy P."/>
            <person name="Geml J."/>
            <person name="Haridas S."/>
            <person name="Hughes K."/>
            <person name="Justo A."/>
            <person name="Karasinski D."/>
            <person name="Kautmanova I."/>
            <person name="Kiss B."/>
            <person name="Kocsube S."/>
            <person name="Kotiranta H."/>
            <person name="LaButti K.M."/>
            <person name="Lechner B.E."/>
            <person name="Liimatainen K."/>
            <person name="Lipzen A."/>
            <person name="Lukacs Z."/>
            <person name="Mihaltcheva S."/>
            <person name="Morgado L.N."/>
            <person name="Niskanen T."/>
            <person name="Noordeloos M.E."/>
            <person name="Ohm R.A."/>
            <person name="Ortiz-Santana B."/>
            <person name="Ovrebo C."/>
            <person name="Racz N."/>
            <person name="Riley R."/>
            <person name="Savchenko A."/>
            <person name="Shiryaev A."/>
            <person name="Soop K."/>
            <person name="Spirin V."/>
            <person name="Szebenyi C."/>
            <person name="Tomsovsky M."/>
            <person name="Tulloss R.E."/>
            <person name="Uehling J."/>
            <person name="Grigoriev I.V."/>
            <person name="Vagvolgyi C."/>
            <person name="Papp T."/>
            <person name="Martin F.M."/>
            <person name="Miettinen O."/>
            <person name="Hibbett D.S."/>
            <person name="Nagy L.G."/>
        </authorList>
    </citation>
    <scope>NUCLEOTIDE SEQUENCE [LARGE SCALE GENOMIC DNA]</scope>
    <source>
        <strain evidence="8 9">CBS 121175</strain>
    </source>
</reference>
<proteinExistence type="inferred from homology"/>
<evidence type="ECO:0000256" key="1">
    <source>
        <dbReference type="ARBA" id="ARBA00004123"/>
    </source>
</evidence>
<keyword evidence="3" id="KW-0238">DNA-binding</keyword>
<keyword evidence="2" id="KW-0235">DNA replication</keyword>
<evidence type="ECO:0000256" key="7">
    <source>
        <dbReference type="SAM" id="MobiDB-lite"/>
    </source>
</evidence>
<dbReference type="GO" id="GO:0031390">
    <property type="term" value="C:Ctf18 RFC-like complex"/>
    <property type="evidence" value="ECO:0007669"/>
    <property type="project" value="InterPro"/>
</dbReference>
<keyword evidence="4" id="KW-0539">Nucleus</keyword>
<comment type="subcellular location">
    <subcellularLocation>
        <location evidence="1">Nucleus</location>
    </subcellularLocation>
</comment>
<name>A0A5C3L610_COPMA</name>
<dbReference type="Proteomes" id="UP000307440">
    <property type="component" value="Unassembled WGS sequence"/>
</dbReference>
<dbReference type="InterPro" id="IPR018607">
    <property type="entry name" value="Ctf8"/>
</dbReference>
<evidence type="ECO:0000256" key="3">
    <source>
        <dbReference type="ARBA" id="ARBA00023125"/>
    </source>
</evidence>
<dbReference type="Pfam" id="PF09696">
    <property type="entry name" value="Ctf8"/>
    <property type="match status" value="1"/>
</dbReference>
<keyword evidence="9" id="KW-1185">Reference proteome</keyword>
<evidence type="ECO:0000313" key="9">
    <source>
        <dbReference type="Proteomes" id="UP000307440"/>
    </source>
</evidence>
<evidence type="ECO:0000256" key="6">
    <source>
        <dbReference type="ARBA" id="ARBA00038447"/>
    </source>
</evidence>
<comment type="similarity">
    <text evidence="6">Belongs to the CTF8 family.</text>
</comment>
<evidence type="ECO:0000256" key="2">
    <source>
        <dbReference type="ARBA" id="ARBA00022705"/>
    </source>
</evidence>
<evidence type="ECO:0008006" key="10">
    <source>
        <dbReference type="Google" id="ProtNLM"/>
    </source>
</evidence>
<dbReference type="GO" id="GO:0006260">
    <property type="term" value="P:DNA replication"/>
    <property type="evidence" value="ECO:0007669"/>
    <property type="project" value="UniProtKB-KW"/>
</dbReference>
<sequence>MIIPVTLSTGDSNLKLPHGLAKISNDEVVLIELQGALDVEAKHPSERNGKLVGKLTIDEAMSKPLLRIGHHLLEGKIATINKPLAVMHRPHDGGSMDVDEDTQGDGPGIKSSGSQRLGWTILGVVRKKIIFSKRPMPITKG</sequence>
<evidence type="ECO:0000256" key="4">
    <source>
        <dbReference type="ARBA" id="ARBA00023242"/>
    </source>
</evidence>
<dbReference type="GO" id="GO:0007064">
    <property type="term" value="P:mitotic sister chromatid cohesion"/>
    <property type="evidence" value="ECO:0007669"/>
    <property type="project" value="InterPro"/>
</dbReference>
<dbReference type="OrthoDB" id="121932at2759"/>
<dbReference type="PANTHER" id="PTHR28605">
    <property type="entry name" value="CTF8, CHROMOSOME TRANSMISSION FIDELITY FACTOR 8 HOMOLOG (S. CEREVISIAE)"/>
    <property type="match status" value="1"/>
</dbReference>
<feature type="region of interest" description="Disordered" evidence="7">
    <location>
        <begin position="92"/>
        <end position="114"/>
    </location>
</feature>
<evidence type="ECO:0000256" key="5">
    <source>
        <dbReference type="ARBA" id="ARBA00023306"/>
    </source>
</evidence>
<dbReference type="STRING" id="230819.A0A5C3L610"/>
<dbReference type="EMBL" id="ML210158">
    <property type="protein sequence ID" value="TFK28148.1"/>
    <property type="molecule type" value="Genomic_DNA"/>
</dbReference>
<evidence type="ECO:0000313" key="8">
    <source>
        <dbReference type="EMBL" id="TFK28148.1"/>
    </source>
</evidence>
<dbReference type="GO" id="GO:0003677">
    <property type="term" value="F:DNA binding"/>
    <property type="evidence" value="ECO:0007669"/>
    <property type="project" value="UniProtKB-KW"/>
</dbReference>
<dbReference type="PANTHER" id="PTHR28605:SF1">
    <property type="entry name" value="CHROMOSOME TRANSMISSION FIDELITY FACTOR 8"/>
    <property type="match status" value="1"/>
</dbReference>
<keyword evidence="5" id="KW-0131">Cell cycle</keyword>